<dbReference type="InterPro" id="IPR028994">
    <property type="entry name" value="Integrin_alpha_N"/>
</dbReference>
<evidence type="ECO:0000313" key="3">
    <source>
        <dbReference type="Proteomes" id="UP001200741"/>
    </source>
</evidence>
<proteinExistence type="predicted"/>
<organism evidence="2 3">
    <name type="scientific">Pelomonas cellulosilytica</name>
    <dbReference type="NCBI Taxonomy" id="2906762"/>
    <lineage>
        <taxon>Bacteria</taxon>
        <taxon>Pseudomonadati</taxon>
        <taxon>Pseudomonadota</taxon>
        <taxon>Betaproteobacteria</taxon>
        <taxon>Burkholderiales</taxon>
        <taxon>Sphaerotilaceae</taxon>
        <taxon>Roseateles</taxon>
    </lineage>
</organism>
<protein>
    <submittedName>
        <fullName evidence="2">DUF2007 domain-containing protein</fullName>
    </submittedName>
</protein>
<dbReference type="Proteomes" id="UP001200741">
    <property type="component" value="Unassembled WGS sequence"/>
</dbReference>
<dbReference type="Pfam" id="PF09413">
    <property type="entry name" value="DUF2007"/>
    <property type="match status" value="1"/>
</dbReference>
<evidence type="ECO:0000259" key="1">
    <source>
        <dbReference type="Pfam" id="PF09413"/>
    </source>
</evidence>
<dbReference type="InterPro" id="IPR018551">
    <property type="entry name" value="DUF2007"/>
</dbReference>
<dbReference type="RefSeq" id="WP_233372512.1">
    <property type="nucleotide sequence ID" value="NZ_JAJTWU010000005.1"/>
</dbReference>
<comment type="caution">
    <text evidence="2">The sequence shown here is derived from an EMBL/GenBank/DDBJ whole genome shotgun (WGS) entry which is preliminary data.</text>
</comment>
<name>A0ABS8XS02_9BURK</name>
<dbReference type="SUPFAM" id="SSF69318">
    <property type="entry name" value="Integrin alpha N-terminal domain"/>
    <property type="match status" value="1"/>
</dbReference>
<gene>
    <name evidence="2" type="ORF">LXT13_13895</name>
</gene>
<reference evidence="2 3" key="1">
    <citation type="submission" date="2021-12" db="EMBL/GenBank/DDBJ databases">
        <title>Genome seq of P8.</title>
        <authorList>
            <person name="Seo T."/>
        </authorList>
    </citation>
    <scope>NUCLEOTIDE SEQUENCE [LARGE SCALE GENOMIC DNA]</scope>
    <source>
        <strain evidence="2 3">P8</strain>
    </source>
</reference>
<feature type="domain" description="DUF2007" evidence="1">
    <location>
        <begin position="1"/>
        <end position="67"/>
    </location>
</feature>
<evidence type="ECO:0000313" key="2">
    <source>
        <dbReference type="EMBL" id="MCE4555497.1"/>
    </source>
</evidence>
<dbReference type="EMBL" id="JAJTWU010000005">
    <property type="protein sequence ID" value="MCE4555497.1"/>
    <property type="molecule type" value="Genomic_DNA"/>
</dbReference>
<accession>A0ABS8XS02</accession>
<keyword evidence="3" id="KW-1185">Reference proteome</keyword>
<sequence length="263" mass="28702">MKTAYEAGSAIEAHMLVDLLKQEGIDAHIRGEALQGAVGEIPATGLVRLEVADADHPAARAVIERWERTQVEPTPRPEGARKSSTLRGMLIGLALGVGGTYAAYRAPASTEGIDYNGDGQLDEKWTTSPNGLMLKAEVDRNLDGKIDYVVHYDAKGRVASAEADDNFDGVFETRQWFKNGNVAVSESDTDGDLYPDLRTHYTHGVVDTVEFINPATGKPLRVEHYVMGVLKSAEVDSDGRGRLDVRLRYGKLGDVESHEPLER</sequence>